<keyword evidence="2" id="KW-0812">Transmembrane</keyword>
<feature type="compositionally biased region" description="Basic and acidic residues" evidence="1">
    <location>
        <begin position="68"/>
        <end position="82"/>
    </location>
</feature>
<accession>A0AAW9QHD3</accession>
<dbReference type="NCBIfam" id="TIGR04438">
    <property type="entry name" value="small_Trp_rich"/>
    <property type="match status" value="1"/>
</dbReference>
<dbReference type="AlphaFoldDB" id="A0AAW9QHD3"/>
<reference evidence="3 4" key="1">
    <citation type="submission" date="2024-02" db="EMBL/GenBank/DDBJ databases">
        <title>Genome sequence of Aquincola sp. MAHUQ-54.</title>
        <authorList>
            <person name="Huq M.A."/>
        </authorList>
    </citation>
    <scope>NUCLEOTIDE SEQUENCE [LARGE SCALE GENOMIC DNA]</scope>
    <source>
        <strain evidence="3 4">MAHUQ-54</strain>
    </source>
</reference>
<proteinExistence type="predicted"/>
<evidence type="ECO:0000313" key="4">
    <source>
        <dbReference type="Proteomes" id="UP001336250"/>
    </source>
</evidence>
<evidence type="ECO:0000256" key="1">
    <source>
        <dbReference type="SAM" id="MobiDB-lite"/>
    </source>
</evidence>
<comment type="caution">
    <text evidence="3">The sequence shown here is derived from an EMBL/GenBank/DDBJ whole genome shotgun (WGS) entry which is preliminary data.</text>
</comment>
<dbReference type="InterPro" id="IPR031044">
    <property type="entry name" value="Small_Trp_rich"/>
</dbReference>
<keyword evidence="2" id="KW-0472">Membrane</keyword>
<name>A0AAW9QHD3_9BURK</name>
<feature type="transmembrane region" description="Helical" evidence="2">
    <location>
        <begin position="26"/>
        <end position="43"/>
    </location>
</feature>
<protein>
    <submittedName>
        <fullName evidence="3">TIGR04438 family Trp-rich protein</fullName>
    </submittedName>
</protein>
<dbReference type="Proteomes" id="UP001336250">
    <property type="component" value="Unassembled WGS sequence"/>
</dbReference>
<sequence>MWFVMLGVVLAVLKFAAFGPVGAWPWWWVLSPFALAVLWWGWADKYGYTKRRESEKMEAKKAERRRRHMEDLGLDTRHKPRK</sequence>
<evidence type="ECO:0000313" key="3">
    <source>
        <dbReference type="EMBL" id="MEF7616252.1"/>
    </source>
</evidence>
<dbReference type="EMBL" id="JAZIBG010000038">
    <property type="protein sequence ID" value="MEF7616252.1"/>
    <property type="molecule type" value="Genomic_DNA"/>
</dbReference>
<evidence type="ECO:0000256" key="2">
    <source>
        <dbReference type="SAM" id="Phobius"/>
    </source>
</evidence>
<organism evidence="3 4">
    <name type="scientific">Aquincola agrisoli</name>
    <dbReference type="NCBI Taxonomy" id="3119538"/>
    <lineage>
        <taxon>Bacteria</taxon>
        <taxon>Pseudomonadati</taxon>
        <taxon>Pseudomonadota</taxon>
        <taxon>Betaproteobacteria</taxon>
        <taxon>Burkholderiales</taxon>
        <taxon>Sphaerotilaceae</taxon>
        <taxon>Aquincola</taxon>
    </lineage>
</organism>
<feature type="region of interest" description="Disordered" evidence="1">
    <location>
        <begin position="54"/>
        <end position="82"/>
    </location>
</feature>
<gene>
    <name evidence="3" type="ORF">V4F39_20225</name>
</gene>
<dbReference type="RefSeq" id="WP_332291702.1">
    <property type="nucleotide sequence ID" value="NZ_JAZIBG010000038.1"/>
</dbReference>
<keyword evidence="2" id="KW-1133">Transmembrane helix</keyword>
<keyword evidence="4" id="KW-1185">Reference proteome</keyword>